<feature type="signal peptide" evidence="2">
    <location>
        <begin position="1"/>
        <end position="24"/>
    </location>
</feature>
<dbReference type="InterPro" id="IPR029377">
    <property type="entry name" value="TMEM220"/>
</dbReference>
<evidence type="ECO:0000313" key="4">
    <source>
        <dbReference type="Proteomes" id="UP000289738"/>
    </source>
</evidence>
<evidence type="ECO:0000313" key="3">
    <source>
        <dbReference type="EMBL" id="RYR80033.1"/>
    </source>
</evidence>
<accession>A0A445EXB4</accession>
<gene>
    <name evidence="3" type="ORF">Ahy_A01g004816</name>
</gene>
<organism evidence="3 4">
    <name type="scientific">Arachis hypogaea</name>
    <name type="common">Peanut</name>
    <dbReference type="NCBI Taxonomy" id="3818"/>
    <lineage>
        <taxon>Eukaryota</taxon>
        <taxon>Viridiplantae</taxon>
        <taxon>Streptophyta</taxon>
        <taxon>Embryophyta</taxon>
        <taxon>Tracheophyta</taxon>
        <taxon>Spermatophyta</taxon>
        <taxon>Magnoliopsida</taxon>
        <taxon>eudicotyledons</taxon>
        <taxon>Gunneridae</taxon>
        <taxon>Pentapetalae</taxon>
        <taxon>rosids</taxon>
        <taxon>fabids</taxon>
        <taxon>Fabales</taxon>
        <taxon>Fabaceae</taxon>
        <taxon>Papilionoideae</taxon>
        <taxon>50 kb inversion clade</taxon>
        <taxon>dalbergioids sensu lato</taxon>
        <taxon>Dalbergieae</taxon>
        <taxon>Pterocarpus clade</taxon>
        <taxon>Arachis</taxon>
    </lineage>
</organism>
<keyword evidence="4" id="KW-1185">Reference proteome</keyword>
<dbReference type="Proteomes" id="UP000289738">
    <property type="component" value="Chromosome A01"/>
</dbReference>
<keyword evidence="1" id="KW-0472">Membrane</keyword>
<dbReference type="PANTHER" id="PTHR34262:SF1">
    <property type="entry name" value="TRANSMEMBRANE PROTEIN 220"/>
    <property type="match status" value="1"/>
</dbReference>
<keyword evidence="1" id="KW-1133">Transmembrane helix</keyword>
<evidence type="ECO:0008006" key="5">
    <source>
        <dbReference type="Google" id="ProtNLM"/>
    </source>
</evidence>
<proteinExistence type="predicted"/>
<evidence type="ECO:0000256" key="2">
    <source>
        <dbReference type="SAM" id="SignalP"/>
    </source>
</evidence>
<sequence length="149" mass="16764">MATSATTSLFSLCSLLMAILFAYSASVQLNDPDWYFWFPLYSCACIVNLANGVVSTKLRRKIGIITLCSGILLYLKVVLEDVVYGIAGFWSLDLTERVVREKIGSILVVMSMILQMEAFKVQTNNTLKTRVKEFSNMVKYGEILGVFFF</sequence>
<feature type="transmembrane region" description="Helical" evidence="1">
    <location>
        <begin position="34"/>
        <end position="54"/>
    </location>
</feature>
<reference evidence="3 4" key="1">
    <citation type="submission" date="2019-01" db="EMBL/GenBank/DDBJ databases">
        <title>Sequencing of cultivated peanut Arachis hypogaea provides insights into genome evolution and oil improvement.</title>
        <authorList>
            <person name="Chen X."/>
        </authorList>
    </citation>
    <scope>NUCLEOTIDE SEQUENCE [LARGE SCALE GENOMIC DNA]</scope>
    <source>
        <strain evidence="4">cv. Fuhuasheng</strain>
        <tissue evidence="3">Leaves</tissue>
    </source>
</reference>
<keyword evidence="2" id="KW-0732">Signal</keyword>
<protein>
    <recommendedName>
        <fullName evidence="5">Transmembrane protein 220</fullName>
    </recommendedName>
</protein>
<comment type="caution">
    <text evidence="3">The sequence shown here is derived from an EMBL/GenBank/DDBJ whole genome shotgun (WGS) entry which is preliminary data.</text>
</comment>
<dbReference type="PANTHER" id="PTHR34262">
    <property type="entry name" value="TRANSMEMBRANE PROTEIN 220"/>
    <property type="match status" value="1"/>
</dbReference>
<dbReference type="EMBL" id="SDMP01000001">
    <property type="protein sequence ID" value="RYR80033.1"/>
    <property type="molecule type" value="Genomic_DNA"/>
</dbReference>
<dbReference type="Pfam" id="PF15071">
    <property type="entry name" value="TMEM220"/>
    <property type="match status" value="1"/>
</dbReference>
<feature type="transmembrane region" description="Helical" evidence="1">
    <location>
        <begin position="66"/>
        <end position="91"/>
    </location>
</feature>
<dbReference type="AlphaFoldDB" id="A0A445EXB4"/>
<evidence type="ECO:0000256" key="1">
    <source>
        <dbReference type="SAM" id="Phobius"/>
    </source>
</evidence>
<keyword evidence="1" id="KW-0812">Transmembrane</keyword>
<feature type="chain" id="PRO_5019091063" description="Transmembrane protein 220" evidence="2">
    <location>
        <begin position="25"/>
        <end position="149"/>
    </location>
</feature>
<name>A0A445EXB4_ARAHY</name>